<feature type="region of interest" description="Disordered" evidence="3">
    <location>
        <begin position="72"/>
        <end position="95"/>
    </location>
</feature>
<sequence>MSAMLRAHKAGGSSAGKNHHARSYSLSGGSDSGSDSEDTGARLSAASVDESPARVRFSSIAEELGHLSVASSVVSGNSGKTTQSAPFQLGEKPSGDVFSASPVKAPRKKLGHDLASAALAAQIGEMAVAADETFETNDDCRMMPPVSTSKALAMGPREDRVFRRSSSRYDAGGLDAQGLYPSSACVFIANLPESKDDRALEAAITREFGQFGTVFVKIRREMKGGTTGMPYAFAQYTNDADANVAVEEGKGIMILGRPCRTEMVKANRTFVIYSRHGDEITVDIAREILEPYGELSKCEMMNFQMQQAMGLPTAVLVEFAKFDPKRDLNSALRQHGDYHIDACEVKKRNLVSRTDADEEFLHKYDVDRRSVFVGNLPLDTTKEELMDLFAPMCDVVDANVVARPNYYGNHVRTFAFVEFARADMPDRAIEVFNETRLRGSALKVQRKVFKHMGTPRRIKSQAFSIRSSTTPKTPGSAMGRSPMPSSIKRELNTPGSQYGYNSPAVGSAFAGHGYPAPSPAGPANGQPVLGAGGMPMTPSAFGPNPFSYTGGYWPGMSIAQDPVTGHTFWAYTPPVGGPAAPPADTPTRAASGEHQFFHGA</sequence>
<feature type="region of interest" description="Disordered" evidence="3">
    <location>
        <begin position="576"/>
        <end position="600"/>
    </location>
</feature>
<dbReference type="Proteomes" id="UP001303889">
    <property type="component" value="Unassembled WGS sequence"/>
</dbReference>
<feature type="domain" description="RRM" evidence="4">
    <location>
        <begin position="184"/>
        <end position="266"/>
    </location>
</feature>
<dbReference type="PROSITE" id="PS50102">
    <property type="entry name" value="RRM"/>
    <property type="match status" value="2"/>
</dbReference>
<evidence type="ECO:0000256" key="2">
    <source>
        <dbReference type="PROSITE-ProRule" id="PRU00176"/>
    </source>
</evidence>
<comment type="caution">
    <text evidence="5">The sequence shown here is derived from an EMBL/GenBank/DDBJ whole genome shotgun (WGS) entry which is preliminary data.</text>
</comment>
<dbReference type="SUPFAM" id="SSF54928">
    <property type="entry name" value="RNA-binding domain, RBD"/>
    <property type="match status" value="2"/>
</dbReference>
<dbReference type="GO" id="GO:0003729">
    <property type="term" value="F:mRNA binding"/>
    <property type="evidence" value="ECO:0007669"/>
    <property type="project" value="TreeGrafter"/>
</dbReference>
<feature type="compositionally biased region" description="Low complexity" evidence="3">
    <location>
        <begin position="23"/>
        <end position="33"/>
    </location>
</feature>
<accession>A0AAN6RWF7</accession>
<feature type="region of interest" description="Disordered" evidence="3">
    <location>
        <begin position="465"/>
        <end position="485"/>
    </location>
</feature>
<feature type="compositionally biased region" description="Polar residues" evidence="3">
    <location>
        <begin position="76"/>
        <end position="86"/>
    </location>
</feature>
<dbReference type="GO" id="GO:0005634">
    <property type="term" value="C:nucleus"/>
    <property type="evidence" value="ECO:0007669"/>
    <property type="project" value="TreeGrafter"/>
</dbReference>
<feature type="domain" description="RRM" evidence="4">
    <location>
        <begin position="369"/>
        <end position="449"/>
    </location>
</feature>
<dbReference type="InterPro" id="IPR035979">
    <property type="entry name" value="RBD_domain_sf"/>
</dbReference>
<dbReference type="Pfam" id="PF00076">
    <property type="entry name" value="RRM_1"/>
    <property type="match status" value="2"/>
</dbReference>
<dbReference type="EMBL" id="MU855375">
    <property type="protein sequence ID" value="KAK3904998.1"/>
    <property type="molecule type" value="Genomic_DNA"/>
</dbReference>
<dbReference type="GO" id="GO:0005737">
    <property type="term" value="C:cytoplasm"/>
    <property type="evidence" value="ECO:0007669"/>
    <property type="project" value="TreeGrafter"/>
</dbReference>
<proteinExistence type="predicted"/>
<evidence type="ECO:0000256" key="3">
    <source>
        <dbReference type="SAM" id="MobiDB-lite"/>
    </source>
</evidence>
<feature type="region of interest" description="Disordered" evidence="3">
    <location>
        <begin position="1"/>
        <end position="53"/>
    </location>
</feature>
<dbReference type="CDD" id="cd00590">
    <property type="entry name" value="RRM_SF"/>
    <property type="match status" value="1"/>
</dbReference>
<evidence type="ECO:0000313" key="6">
    <source>
        <dbReference type="Proteomes" id="UP001303889"/>
    </source>
</evidence>
<evidence type="ECO:0000259" key="4">
    <source>
        <dbReference type="PROSITE" id="PS50102"/>
    </source>
</evidence>
<keyword evidence="6" id="KW-1185">Reference proteome</keyword>
<dbReference type="SMART" id="SM00360">
    <property type="entry name" value="RRM"/>
    <property type="match status" value="2"/>
</dbReference>
<dbReference type="Gene3D" id="3.30.70.330">
    <property type="match status" value="2"/>
</dbReference>
<gene>
    <name evidence="5" type="ORF">C8A05DRAFT_13160</name>
</gene>
<reference evidence="5" key="2">
    <citation type="submission" date="2023-05" db="EMBL/GenBank/DDBJ databases">
        <authorList>
            <consortium name="Lawrence Berkeley National Laboratory"/>
            <person name="Steindorff A."/>
            <person name="Hensen N."/>
            <person name="Bonometti L."/>
            <person name="Westerberg I."/>
            <person name="Brannstrom I.O."/>
            <person name="Guillou S."/>
            <person name="Cros-Aarteil S."/>
            <person name="Calhoun S."/>
            <person name="Haridas S."/>
            <person name="Kuo A."/>
            <person name="Mondo S."/>
            <person name="Pangilinan J."/>
            <person name="Riley R."/>
            <person name="Labutti K."/>
            <person name="Andreopoulos B."/>
            <person name="Lipzen A."/>
            <person name="Chen C."/>
            <person name="Yanf M."/>
            <person name="Daum C."/>
            <person name="Ng V."/>
            <person name="Clum A."/>
            <person name="Ohm R."/>
            <person name="Martin F."/>
            <person name="Silar P."/>
            <person name="Natvig D."/>
            <person name="Lalanne C."/>
            <person name="Gautier V."/>
            <person name="Ament-Velasquez S.L."/>
            <person name="Kruys A."/>
            <person name="Hutchinson M.I."/>
            <person name="Powell A.J."/>
            <person name="Barry K."/>
            <person name="Miller A.N."/>
            <person name="Grigoriev I.V."/>
            <person name="Debuchy R."/>
            <person name="Gladieux P."/>
            <person name="Thoren M.H."/>
            <person name="Johannesson H."/>
        </authorList>
    </citation>
    <scope>NUCLEOTIDE SEQUENCE</scope>
    <source>
        <strain evidence="5">CBS 103.79</strain>
    </source>
</reference>
<dbReference type="InterPro" id="IPR050374">
    <property type="entry name" value="RRT5_SRSF_SR"/>
</dbReference>
<keyword evidence="1 2" id="KW-0694">RNA-binding</keyword>
<dbReference type="PANTHER" id="PTHR23003">
    <property type="entry name" value="RNA RECOGNITION MOTIF RRM DOMAIN CONTAINING PROTEIN"/>
    <property type="match status" value="1"/>
</dbReference>
<reference evidence="5" key="1">
    <citation type="journal article" date="2023" name="Mol. Phylogenet. Evol.">
        <title>Genome-scale phylogeny and comparative genomics of the fungal order Sordariales.</title>
        <authorList>
            <person name="Hensen N."/>
            <person name="Bonometti L."/>
            <person name="Westerberg I."/>
            <person name="Brannstrom I.O."/>
            <person name="Guillou S."/>
            <person name="Cros-Aarteil S."/>
            <person name="Calhoun S."/>
            <person name="Haridas S."/>
            <person name="Kuo A."/>
            <person name="Mondo S."/>
            <person name="Pangilinan J."/>
            <person name="Riley R."/>
            <person name="LaButti K."/>
            <person name="Andreopoulos B."/>
            <person name="Lipzen A."/>
            <person name="Chen C."/>
            <person name="Yan M."/>
            <person name="Daum C."/>
            <person name="Ng V."/>
            <person name="Clum A."/>
            <person name="Steindorff A."/>
            <person name="Ohm R.A."/>
            <person name="Martin F."/>
            <person name="Silar P."/>
            <person name="Natvig D.O."/>
            <person name="Lalanne C."/>
            <person name="Gautier V."/>
            <person name="Ament-Velasquez S.L."/>
            <person name="Kruys A."/>
            <person name="Hutchinson M.I."/>
            <person name="Powell A.J."/>
            <person name="Barry K."/>
            <person name="Miller A.N."/>
            <person name="Grigoriev I.V."/>
            <person name="Debuchy R."/>
            <person name="Gladieux P."/>
            <person name="Hiltunen Thoren M."/>
            <person name="Johannesson H."/>
        </authorList>
    </citation>
    <scope>NUCLEOTIDE SEQUENCE</scope>
    <source>
        <strain evidence="5">CBS 103.79</strain>
    </source>
</reference>
<name>A0AAN6RWF7_9PEZI</name>
<protein>
    <recommendedName>
        <fullName evidence="4">RRM domain-containing protein</fullName>
    </recommendedName>
</protein>
<evidence type="ECO:0000256" key="1">
    <source>
        <dbReference type="ARBA" id="ARBA00022884"/>
    </source>
</evidence>
<dbReference type="InterPro" id="IPR000504">
    <property type="entry name" value="RRM_dom"/>
</dbReference>
<dbReference type="InterPro" id="IPR012677">
    <property type="entry name" value="Nucleotide-bd_a/b_plait_sf"/>
</dbReference>
<organism evidence="5 6">
    <name type="scientific">Staphylotrichum tortipilum</name>
    <dbReference type="NCBI Taxonomy" id="2831512"/>
    <lineage>
        <taxon>Eukaryota</taxon>
        <taxon>Fungi</taxon>
        <taxon>Dikarya</taxon>
        <taxon>Ascomycota</taxon>
        <taxon>Pezizomycotina</taxon>
        <taxon>Sordariomycetes</taxon>
        <taxon>Sordariomycetidae</taxon>
        <taxon>Sordariales</taxon>
        <taxon>Chaetomiaceae</taxon>
        <taxon>Staphylotrichum</taxon>
    </lineage>
</organism>
<evidence type="ECO:0000313" key="5">
    <source>
        <dbReference type="EMBL" id="KAK3904998.1"/>
    </source>
</evidence>
<dbReference type="AlphaFoldDB" id="A0AAN6RWF7"/>